<dbReference type="AlphaFoldDB" id="Q47Q13"/>
<reference evidence="1" key="1">
    <citation type="submission" date="2005-07" db="EMBL/GenBank/DDBJ databases">
        <title>Complete sequence of Thermobifida fusca YX.</title>
        <authorList>
            <consortium name="US DOE Joint Genome Institute"/>
            <person name="Copeland A."/>
            <person name="Lucas S."/>
            <person name="Lapidus A."/>
            <person name="Barry K."/>
            <person name="Detter J.C."/>
            <person name="Glavina T."/>
            <person name="Hammon N."/>
            <person name="Israni S."/>
            <person name="Pitluck S."/>
            <person name="Di Bartolo G."/>
            <person name="Chain P."/>
            <person name="Schmutz J."/>
            <person name="Larimer F."/>
            <person name="Land M."/>
            <person name="Lykidis A."/>
            <person name="Richardson P."/>
        </authorList>
    </citation>
    <scope>NUCLEOTIDE SEQUENCE</scope>
    <source>
        <strain evidence="1">YX</strain>
    </source>
</reference>
<dbReference type="PANTHER" id="PTHR31118:SF32">
    <property type="entry name" value="KYNURENINE FORMAMIDASE"/>
    <property type="match status" value="1"/>
</dbReference>
<dbReference type="GO" id="GO:0019441">
    <property type="term" value="P:L-tryptophan catabolic process to kynurenine"/>
    <property type="evidence" value="ECO:0007669"/>
    <property type="project" value="InterPro"/>
</dbReference>
<dbReference type="eggNOG" id="COG1878">
    <property type="taxonomic scope" value="Bacteria"/>
</dbReference>
<dbReference type="HOGENOM" id="CLU_030671_3_0_11"/>
<gene>
    <name evidence="1" type="ordered locus">Tfu_1418</name>
</gene>
<organism evidence="1">
    <name type="scientific">Thermobifida fusca (strain YX)</name>
    <dbReference type="NCBI Taxonomy" id="269800"/>
    <lineage>
        <taxon>Bacteria</taxon>
        <taxon>Bacillati</taxon>
        <taxon>Actinomycetota</taxon>
        <taxon>Actinomycetes</taxon>
        <taxon>Streptosporangiales</taxon>
        <taxon>Nocardiopsidaceae</taxon>
        <taxon>Thermobifida</taxon>
    </lineage>
</organism>
<dbReference type="EMBL" id="CP000088">
    <property type="protein sequence ID" value="AAZ55456.1"/>
    <property type="molecule type" value="Genomic_DNA"/>
</dbReference>
<dbReference type="InterPro" id="IPR007325">
    <property type="entry name" value="KFase/CYL"/>
</dbReference>
<evidence type="ECO:0000313" key="1">
    <source>
        <dbReference type="EMBL" id="AAZ55456.1"/>
    </source>
</evidence>
<dbReference type="SUPFAM" id="SSF102198">
    <property type="entry name" value="Putative cyclase"/>
    <property type="match status" value="1"/>
</dbReference>
<dbReference type="GO" id="GO:0004061">
    <property type="term" value="F:arylformamidase activity"/>
    <property type="evidence" value="ECO:0007669"/>
    <property type="project" value="InterPro"/>
</dbReference>
<dbReference type="InterPro" id="IPR037175">
    <property type="entry name" value="KFase_sf"/>
</dbReference>
<proteinExistence type="predicted"/>
<dbReference type="OrthoDB" id="7067800at2"/>
<dbReference type="RefSeq" id="WP_011291852.1">
    <property type="nucleotide sequence ID" value="NC_007333.1"/>
</dbReference>
<name>Q47Q13_THEFY</name>
<accession>Q47Q13</accession>
<dbReference type="STRING" id="269800.Tfu_1418"/>
<dbReference type="KEGG" id="tfu:Tfu_1418"/>
<dbReference type="Gene3D" id="3.50.30.50">
    <property type="entry name" value="Putative cyclase"/>
    <property type="match status" value="1"/>
</dbReference>
<protein>
    <recommendedName>
        <fullName evidence="2">Cyclase</fullName>
    </recommendedName>
</protein>
<evidence type="ECO:0008006" key="2">
    <source>
        <dbReference type="Google" id="ProtNLM"/>
    </source>
</evidence>
<dbReference type="Pfam" id="PF04199">
    <property type="entry name" value="Cyclase"/>
    <property type="match status" value="1"/>
</dbReference>
<dbReference type="PANTHER" id="PTHR31118">
    <property type="entry name" value="CYCLASE-LIKE PROTEIN 2"/>
    <property type="match status" value="1"/>
</dbReference>
<sequence>MARLIDVSHQIVAGMTTYPGLPGPVIDDHLSFEDSHENYAPGTEFEIRRISMVGNTGTYLDTPSHRYRDGSDLADLPLEKVAALPGRVIDAPGRAIGPEAFAGVDLAGRAVLLRTGWDRYWRTETYGSPDHPYLTAEGAKALVDAGATLVGIDSVNIDDTSEASGGARPAHSILLAAGIPVVEHLCLLNQLPEEGFQFFAVPVKVRGMGTMPVRAFALVPSP</sequence>